<keyword evidence="3" id="KW-1185">Reference proteome</keyword>
<dbReference type="RefSeq" id="WP_093943467.1">
    <property type="nucleotide sequence ID" value="NZ_CP022521.1"/>
</dbReference>
<name>A0A221W9Z5_9PSEU</name>
<organism evidence="2 3">
    <name type="scientific">Actinoalloteichus hoggarensis</name>
    <dbReference type="NCBI Taxonomy" id="1470176"/>
    <lineage>
        <taxon>Bacteria</taxon>
        <taxon>Bacillati</taxon>
        <taxon>Actinomycetota</taxon>
        <taxon>Actinomycetes</taxon>
        <taxon>Pseudonocardiales</taxon>
        <taxon>Pseudonocardiaceae</taxon>
        <taxon>Actinoalloteichus</taxon>
    </lineage>
</organism>
<dbReference type="OrthoDB" id="4936366at2"/>
<dbReference type="KEGG" id="ahg:AHOG_24680"/>
<reference evidence="2 3" key="1">
    <citation type="submission" date="2017-07" db="EMBL/GenBank/DDBJ databases">
        <title>Complete genome sequence of Actinoalloteichus hoggarensis DSM 45943, type strain of Actinoalloteichus hoggarensis.</title>
        <authorList>
            <person name="Ruckert C."/>
            <person name="Nouioui I."/>
            <person name="Willmese J."/>
            <person name="van Wezel G."/>
            <person name="Klenk H.-P."/>
            <person name="Kalinowski J."/>
            <person name="Zotchev S.B."/>
        </authorList>
    </citation>
    <scope>NUCLEOTIDE SEQUENCE [LARGE SCALE GENOMIC DNA]</scope>
    <source>
        <strain evidence="2 3">DSM 45943</strain>
    </source>
</reference>
<evidence type="ECO:0000313" key="3">
    <source>
        <dbReference type="Proteomes" id="UP000204221"/>
    </source>
</evidence>
<sequence>MDDKDDPEASALGTVGGTCDGRRLPSGTAPSPGADAVDRAAGGGLARGLAAFAESMRRCGGVDPACPASAHEPDTPVGAMNGRHDPGRGGAPEIAASTYSRWRSASLAAGWPFPADWPTLPARAVCLALADLRDPTPHLAELGAARADDGVDLAATLGDLAALYSVLAATSGHGPLAAPRWTTSGDTSFVEQGSAAPDSDVSTERASDSAVLGIQPDGARRDADSRERPSAALSAWSSRQACPNVAAGLAVRQGADDVETGRGPGGPVTAGRSAPPDADDAAATGAAWEAADRFSSVVPAAAMRAVALGWAEASVGRLVDQQAGDGLTGLATEGYLRRRLHELYREAAATGRSAAEDFALVVATVNLRRAPRWPRSLAMMAVGDALTRTFDGGETHALIGPCAAAVLARRDRRLPLHLVTARWLVERGLCVSVADREHGPVLVRREPLPDRWEEIPPLLRRLAAPPWREL</sequence>
<feature type="region of interest" description="Disordered" evidence="1">
    <location>
        <begin position="70"/>
        <end position="93"/>
    </location>
</feature>
<proteinExistence type="predicted"/>
<dbReference type="EMBL" id="CP022521">
    <property type="protein sequence ID" value="ASO22541.1"/>
    <property type="molecule type" value="Genomic_DNA"/>
</dbReference>
<dbReference type="AlphaFoldDB" id="A0A221W9Z5"/>
<gene>
    <name evidence="2" type="ORF">AHOG_24680</name>
</gene>
<evidence type="ECO:0000256" key="1">
    <source>
        <dbReference type="SAM" id="MobiDB-lite"/>
    </source>
</evidence>
<protein>
    <submittedName>
        <fullName evidence="2">Uncharacterized protein</fullName>
    </submittedName>
</protein>
<dbReference type="Proteomes" id="UP000204221">
    <property type="component" value="Chromosome"/>
</dbReference>
<feature type="compositionally biased region" description="Basic and acidic residues" evidence="1">
    <location>
        <begin position="218"/>
        <end position="229"/>
    </location>
</feature>
<accession>A0A221W9Z5</accession>
<feature type="region of interest" description="Disordered" evidence="1">
    <location>
        <begin position="255"/>
        <end position="282"/>
    </location>
</feature>
<feature type="region of interest" description="Disordered" evidence="1">
    <location>
        <begin position="183"/>
        <end position="229"/>
    </location>
</feature>
<evidence type="ECO:0000313" key="2">
    <source>
        <dbReference type="EMBL" id="ASO22541.1"/>
    </source>
</evidence>
<feature type="region of interest" description="Disordered" evidence="1">
    <location>
        <begin position="1"/>
        <end position="40"/>
    </location>
</feature>